<keyword evidence="2" id="KW-1185">Reference proteome</keyword>
<protein>
    <submittedName>
        <fullName evidence="1">Adenosine kinase</fullName>
        <ecNumber evidence="1">2.7.1.20</ecNumber>
    </submittedName>
</protein>
<accession>A0ACC3MXY5</accession>
<sequence>MSSFELLCLENPLLDIQAQGDDALLQQYGLKANDAILAEEKHMGIYPELLNNRDAKLLAGGAAQNTARGASYILGENKVVFFGCVGKDKNADILQAANKEAGLQVRYRYDEEHPTGKCGVVITGHNRSMCTDLAAANHYKLEHLKENWDVVQNSKAYFVGGFHLTVCVPAVMALAEEAAKENKVFAFSLSAPFIPQFFKDPIDQTAPYWDYVVGNESEAAAYADSHDLNTHDIPTIAKHLANLPKTNSKRKRTAIVTQGTDPTIVAIQGEDDVKSFPVHAMGQNEITDTTGAGDAFAGGFMAGVAKGETLDKCIDMGSWLAALSLRELGPAYAFPEHSYSRIFCADMTRYPYPKKTYGSS</sequence>
<reference evidence="1" key="1">
    <citation type="submission" date="2023-07" db="EMBL/GenBank/DDBJ databases">
        <title>Black Yeasts Isolated from many extreme environments.</title>
        <authorList>
            <person name="Coleine C."/>
            <person name="Stajich J.E."/>
            <person name="Selbmann L."/>
        </authorList>
    </citation>
    <scope>NUCLEOTIDE SEQUENCE</scope>
    <source>
        <strain evidence="1">CCFEE 5714</strain>
    </source>
</reference>
<keyword evidence="1" id="KW-0418">Kinase</keyword>
<evidence type="ECO:0000313" key="1">
    <source>
        <dbReference type="EMBL" id="KAK3705018.1"/>
    </source>
</evidence>
<dbReference type="Proteomes" id="UP001281147">
    <property type="component" value="Unassembled WGS sequence"/>
</dbReference>
<proteinExistence type="predicted"/>
<comment type="caution">
    <text evidence="1">The sequence shown here is derived from an EMBL/GenBank/DDBJ whole genome shotgun (WGS) entry which is preliminary data.</text>
</comment>
<dbReference type="EMBL" id="JAUTXU010000133">
    <property type="protein sequence ID" value="KAK3705018.1"/>
    <property type="molecule type" value="Genomic_DNA"/>
</dbReference>
<organism evidence="1 2">
    <name type="scientific">Vermiconidia calcicola</name>
    <dbReference type="NCBI Taxonomy" id="1690605"/>
    <lineage>
        <taxon>Eukaryota</taxon>
        <taxon>Fungi</taxon>
        <taxon>Dikarya</taxon>
        <taxon>Ascomycota</taxon>
        <taxon>Pezizomycotina</taxon>
        <taxon>Dothideomycetes</taxon>
        <taxon>Dothideomycetidae</taxon>
        <taxon>Mycosphaerellales</taxon>
        <taxon>Extremaceae</taxon>
        <taxon>Vermiconidia</taxon>
    </lineage>
</organism>
<evidence type="ECO:0000313" key="2">
    <source>
        <dbReference type="Proteomes" id="UP001281147"/>
    </source>
</evidence>
<keyword evidence="1" id="KW-0808">Transferase</keyword>
<gene>
    <name evidence="1" type="primary">ADO1_2</name>
    <name evidence="1" type="ORF">LTR37_013535</name>
</gene>
<dbReference type="EC" id="2.7.1.20" evidence="1"/>
<name>A0ACC3MXY5_9PEZI</name>